<evidence type="ECO:0000259" key="12">
    <source>
        <dbReference type="Pfam" id="PF10531"/>
    </source>
</evidence>
<dbReference type="InterPro" id="IPR037207">
    <property type="entry name" value="Nuop51_4Fe4S-bd_sf"/>
</dbReference>
<keyword evidence="15" id="KW-1185">Reference proteome</keyword>
<dbReference type="SUPFAM" id="SSF140490">
    <property type="entry name" value="Nqo1C-terminal domain-like"/>
    <property type="match status" value="1"/>
</dbReference>
<evidence type="ECO:0000256" key="2">
    <source>
        <dbReference type="ARBA" id="ARBA00001966"/>
    </source>
</evidence>
<dbReference type="InterPro" id="IPR019575">
    <property type="entry name" value="Nuop51_4Fe4S-bd"/>
</dbReference>
<evidence type="ECO:0000256" key="1">
    <source>
        <dbReference type="ARBA" id="ARBA00001917"/>
    </source>
</evidence>
<dbReference type="Gene3D" id="3.10.20.600">
    <property type="match status" value="1"/>
</dbReference>
<dbReference type="Proteomes" id="UP000503011">
    <property type="component" value="Chromosome"/>
</dbReference>
<evidence type="ECO:0000256" key="6">
    <source>
        <dbReference type="ARBA" id="ARBA00022643"/>
    </source>
</evidence>
<dbReference type="InterPro" id="IPR037225">
    <property type="entry name" value="Nuo51_FMN-bd_sf"/>
</dbReference>
<evidence type="ECO:0000313" key="14">
    <source>
        <dbReference type="EMBL" id="BCB91561.1"/>
    </source>
</evidence>
<evidence type="ECO:0000313" key="15">
    <source>
        <dbReference type="Proteomes" id="UP000503011"/>
    </source>
</evidence>
<evidence type="ECO:0000256" key="5">
    <source>
        <dbReference type="ARBA" id="ARBA00022630"/>
    </source>
</evidence>
<feature type="domain" description="NADH-ubiquinone oxidoreductase 51kDa subunit FMN-binding" evidence="11">
    <location>
        <begin position="61"/>
        <end position="217"/>
    </location>
</feature>
<evidence type="ECO:0000256" key="10">
    <source>
        <dbReference type="SAM" id="MobiDB-lite"/>
    </source>
</evidence>
<sequence>MTIMLERGARQGGQGRQRRQGTLPRLLAGGRKLPEHRATYGQIPLRRFAGEDGRRMLVRAITEAGLRGRGGAGFPTGRKMTSVAAGAKRPVVIANGCESEPASRKDKMLMACAPHLVLDGAVLAAHAVGADRVYVCVERGTSIADRLEREIAHRDDPVRWKLVRVPRRYVSSEESALVHLINDGDGRPMAAPPRPFEKGVAGRPTLVDNVETLAHVALIAGYGPGWFREVGTRNDPGSTLVTVGGAVARPNVYEIAPGMRLGEVIEAAGGAVEPIGAVLVGGYFGTWVPMPDGWGLPLSHDRTGPLGTSLGSGGIVALPAQSCGLAETARVVRYLAEESAQQCGPCMFGLPAIATDLAAVAYGRCDPATRQRLTRRMAQVKGRGACRHPDGATRLATSALATFADDVETHMDGWTCTGVSRDPVLPLPDRRHRDRSWK</sequence>
<dbReference type="GO" id="GO:0003954">
    <property type="term" value="F:NADH dehydrogenase activity"/>
    <property type="evidence" value="ECO:0007669"/>
    <property type="project" value="TreeGrafter"/>
</dbReference>
<dbReference type="RefSeq" id="WP_173164740.1">
    <property type="nucleotide sequence ID" value="NZ_AP022871.1"/>
</dbReference>
<comment type="cofactor">
    <cofactor evidence="2">
        <name>[4Fe-4S] cluster</name>
        <dbReference type="ChEBI" id="CHEBI:49883"/>
    </cofactor>
</comment>
<dbReference type="GO" id="GO:0046872">
    <property type="term" value="F:metal ion binding"/>
    <property type="evidence" value="ECO:0007669"/>
    <property type="project" value="UniProtKB-KW"/>
</dbReference>
<dbReference type="Pfam" id="PF10531">
    <property type="entry name" value="SLBB"/>
    <property type="match status" value="1"/>
</dbReference>
<keyword evidence="6" id="KW-0288">FMN</keyword>
<dbReference type="InterPro" id="IPR019554">
    <property type="entry name" value="Soluble_ligand-bd"/>
</dbReference>
<gene>
    <name evidence="14" type="ORF">Psuf_088740</name>
</gene>
<dbReference type="SUPFAM" id="SSF142019">
    <property type="entry name" value="Nqo1 FMN-binding domain-like"/>
    <property type="match status" value="1"/>
</dbReference>
<evidence type="ECO:0000256" key="9">
    <source>
        <dbReference type="ARBA" id="ARBA00023014"/>
    </source>
</evidence>
<dbReference type="SUPFAM" id="SSF142984">
    <property type="entry name" value="Nqo1 middle domain-like"/>
    <property type="match status" value="1"/>
</dbReference>
<feature type="domain" description="NADH-ubiquinone oxidoreductase 51kDa subunit iron-sulphur binding" evidence="13">
    <location>
        <begin position="328"/>
        <end position="410"/>
    </location>
</feature>
<keyword evidence="5" id="KW-0285">Flavoprotein</keyword>
<comment type="similarity">
    <text evidence="3">Belongs to the complex I 51 kDa subunit family.</text>
</comment>
<keyword evidence="8" id="KW-0408">Iron</keyword>
<dbReference type="PANTHER" id="PTHR11780:SF10">
    <property type="entry name" value="NADH DEHYDROGENASE [UBIQUINONE] FLAVOPROTEIN 1, MITOCHONDRIAL"/>
    <property type="match status" value="1"/>
</dbReference>
<reference evidence="14 15" key="1">
    <citation type="submission" date="2020-03" db="EMBL/GenBank/DDBJ databases">
        <title>Whole genome shotgun sequence of Phytohabitans suffuscus NBRC 105367.</title>
        <authorList>
            <person name="Komaki H."/>
            <person name="Tamura T."/>
        </authorList>
    </citation>
    <scope>NUCLEOTIDE SEQUENCE [LARGE SCALE GENOMIC DNA]</scope>
    <source>
        <strain evidence="14 15">NBRC 105367</strain>
    </source>
</reference>
<proteinExistence type="inferred from homology"/>
<name>A0A6F8Z0F6_9ACTN</name>
<evidence type="ECO:0000259" key="13">
    <source>
        <dbReference type="Pfam" id="PF10589"/>
    </source>
</evidence>
<feature type="region of interest" description="Disordered" evidence="10">
    <location>
        <begin position="1"/>
        <end position="25"/>
    </location>
</feature>
<evidence type="ECO:0000259" key="11">
    <source>
        <dbReference type="Pfam" id="PF01512"/>
    </source>
</evidence>
<dbReference type="KEGG" id="psuu:Psuf_088740"/>
<dbReference type="GO" id="GO:0045333">
    <property type="term" value="P:cellular respiration"/>
    <property type="evidence" value="ECO:0007669"/>
    <property type="project" value="TreeGrafter"/>
</dbReference>
<accession>A0A6F8Z0F6</accession>
<evidence type="ECO:0000256" key="7">
    <source>
        <dbReference type="ARBA" id="ARBA00022723"/>
    </source>
</evidence>
<keyword evidence="9" id="KW-0411">Iron-sulfur</keyword>
<dbReference type="AlphaFoldDB" id="A0A6F8Z0F6"/>
<evidence type="ECO:0000256" key="4">
    <source>
        <dbReference type="ARBA" id="ARBA00022485"/>
    </source>
</evidence>
<keyword evidence="4" id="KW-0004">4Fe-4S</keyword>
<comment type="cofactor">
    <cofactor evidence="1">
        <name>FMN</name>
        <dbReference type="ChEBI" id="CHEBI:58210"/>
    </cofactor>
</comment>
<protein>
    <submittedName>
        <fullName evidence="14">NADH dehydrogenase</fullName>
    </submittedName>
</protein>
<keyword evidence="7" id="KW-0479">Metal-binding</keyword>
<dbReference type="Pfam" id="PF01512">
    <property type="entry name" value="Complex1_51K"/>
    <property type="match status" value="1"/>
</dbReference>
<dbReference type="EMBL" id="AP022871">
    <property type="protein sequence ID" value="BCB91561.1"/>
    <property type="molecule type" value="Genomic_DNA"/>
</dbReference>
<dbReference type="InterPro" id="IPR050837">
    <property type="entry name" value="ComplexI_51kDa_subunit"/>
</dbReference>
<dbReference type="InterPro" id="IPR011538">
    <property type="entry name" value="Nuo51_FMN-bd"/>
</dbReference>
<dbReference type="GO" id="GO:0051539">
    <property type="term" value="F:4 iron, 4 sulfur cluster binding"/>
    <property type="evidence" value="ECO:0007669"/>
    <property type="project" value="UniProtKB-KW"/>
</dbReference>
<dbReference type="Gene3D" id="3.40.50.11540">
    <property type="entry name" value="NADH-ubiquinone oxidoreductase 51kDa subunit"/>
    <property type="match status" value="1"/>
</dbReference>
<dbReference type="Gene3D" id="1.20.1440.230">
    <property type="entry name" value="NADH-ubiquinone oxidoreductase 51kDa subunit, iron-sulphur binding domain"/>
    <property type="match status" value="1"/>
</dbReference>
<evidence type="ECO:0000256" key="8">
    <source>
        <dbReference type="ARBA" id="ARBA00023004"/>
    </source>
</evidence>
<evidence type="ECO:0000256" key="3">
    <source>
        <dbReference type="ARBA" id="ARBA00007523"/>
    </source>
</evidence>
<organism evidence="14 15">
    <name type="scientific">Phytohabitans suffuscus</name>
    <dbReference type="NCBI Taxonomy" id="624315"/>
    <lineage>
        <taxon>Bacteria</taxon>
        <taxon>Bacillati</taxon>
        <taxon>Actinomycetota</taxon>
        <taxon>Actinomycetes</taxon>
        <taxon>Micromonosporales</taxon>
        <taxon>Micromonosporaceae</taxon>
    </lineage>
</organism>
<feature type="domain" description="Soluble ligand binding" evidence="12">
    <location>
        <begin position="241"/>
        <end position="274"/>
    </location>
</feature>
<dbReference type="Pfam" id="PF10589">
    <property type="entry name" value="NADH_4Fe-4S"/>
    <property type="match status" value="1"/>
</dbReference>
<reference evidence="14 15" key="2">
    <citation type="submission" date="2020-03" db="EMBL/GenBank/DDBJ databases">
        <authorList>
            <person name="Ichikawa N."/>
            <person name="Kimura A."/>
            <person name="Kitahashi Y."/>
            <person name="Uohara A."/>
        </authorList>
    </citation>
    <scope>NUCLEOTIDE SEQUENCE [LARGE SCALE GENOMIC DNA]</scope>
    <source>
        <strain evidence="14 15">NBRC 105367</strain>
    </source>
</reference>
<dbReference type="PANTHER" id="PTHR11780">
    <property type="entry name" value="NADH-UBIQUINONE OXIDOREDUCTASE FLAVOPROTEIN 1 NDUFV1"/>
    <property type="match status" value="1"/>
</dbReference>